<dbReference type="EMBL" id="JACMYG010000016">
    <property type="protein sequence ID" value="MBC2691381.1"/>
    <property type="molecule type" value="Genomic_DNA"/>
</dbReference>
<dbReference type="RefSeq" id="WP_182341038.1">
    <property type="nucleotide sequence ID" value="NZ_CP090311.1"/>
</dbReference>
<sequence length="79" mass="8934">MPVKHDLYQDLSYSKEEIQKKRANDPHLHALLDKYSDIDTQVLKAEAAAQADDEVRKLKAKRLTIKDEISKSLNGASKA</sequence>
<proteinExistence type="predicted"/>
<dbReference type="InterPro" id="IPR038444">
    <property type="entry name" value="DUF465_sf"/>
</dbReference>
<protein>
    <submittedName>
        <fullName evidence="1">DUF465 domain-containing protein</fullName>
    </submittedName>
</protein>
<evidence type="ECO:0000313" key="2">
    <source>
        <dbReference type="Proteomes" id="UP000526003"/>
    </source>
</evidence>
<accession>A0A7X1GF77</accession>
<dbReference type="Pfam" id="PF04325">
    <property type="entry name" value="DUF465"/>
    <property type="match status" value="1"/>
</dbReference>
<keyword evidence="2" id="KW-1185">Reference proteome</keyword>
<dbReference type="AlphaFoldDB" id="A0A7X1GF77"/>
<name>A0A7X1GF77_9PSED</name>
<dbReference type="Proteomes" id="UP000526003">
    <property type="component" value="Unassembled WGS sequence"/>
</dbReference>
<dbReference type="InterPro" id="IPR007420">
    <property type="entry name" value="DUF465"/>
</dbReference>
<evidence type="ECO:0000313" key="1">
    <source>
        <dbReference type="EMBL" id="MBC2691381.1"/>
    </source>
</evidence>
<comment type="caution">
    <text evidence="1">The sequence shown here is derived from an EMBL/GenBank/DDBJ whole genome shotgun (WGS) entry which is preliminary data.</text>
</comment>
<organism evidence="1 2">
    <name type="scientific">Pseudomonas kielensis</name>
    <dbReference type="NCBI Taxonomy" id="2762577"/>
    <lineage>
        <taxon>Bacteria</taxon>
        <taxon>Pseudomonadati</taxon>
        <taxon>Pseudomonadota</taxon>
        <taxon>Gammaproteobacteria</taxon>
        <taxon>Pseudomonadales</taxon>
        <taxon>Pseudomonadaceae</taxon>
        <taxon>Pseudomonas</taxon>
    </lineage>
</organism>
<dbReference type="Gene3D" id="6.10.280.50">
    <property type="match status" value="1"/>
</dbReference>
<gene>
    <name evidence="1" type="ORF">H7995_16395</name>
</gene>
<reference evidence="1 2" key="1">
    <citation type="submission" date="2020-08" db="EMBL/GenBank/DDBJ databases">
        <title>Pseudomonas sp. nov.</title>
        <authorList>
            <person name="Gieschler S."/>
            <person name="Fiedler G."/>
            <person name="Brinks E."/>
            <person name="Boehnlein C."/>
            <person name="Franz C.M.A.P."/>
            <person name="Kabisch J."/>
        </authorList>
    </citation>
    <scope>NUCLEOTIDE SEQUENCE [LARGE SCALE GENOMIC DNA]</scope>
    <source>
        <strain evidence="1 2">MBT-1</strain>
    </source>
</reference>